<dbReference type="CDD" id="cd04301">
    <property type="entry name" value="NAT_SF"/>
    <property type="match status" value="1"/>
</dbReference>
<dbReference type="Proteomes" id="UP001501521">
    <property type="component" value="Unassembled WGS sequence"/>
</dbReference>
<dbReference type="PANTHER" id="PTHR31435">
    <property type="entry name" value="PROTEIN NATD1"/>
    <property type="match status" value="1"/>
</dbReference>
<feature type="region of interest" description="Disordered" evidence="1">
    <location>
        <begin position="1"/>
        <end position="26"/>
    </location>
</feature>
<evidence type="ECO:0000313" key="4">
    <source>
        <dbReference type="EMBL" id="GAA4893360.1"/>
    </source>
</evidence>
<organism evidence="4 5">
    <name type="scientific">Tessaracoccus lubricantis</name>
    <dbReference type="NCBI Taxonomy" id="545543"/>
    <lineage>
        <taxon>Bacteria</taxon>
        <taxon>Bacillati</taxon>
        <taxon>Actinomycetota</taxon>
        <taxon>Actinomycetes</taxon>
        <taxon>Propionibacteriales</taxon>
        <taxon>Propionibacteriaceae</taxon>
        <taxon>Tessaracoccus</taxon>
    </lineage>
</organism>
<evidence type="ECO:0008006" key="6">
    <source>
        <dbReference type="Google" id="ProtNLM"/>
    </source>
</evidence>
<evidence type="ECO:0000256" key="1">
    <source>
        <dbReference type="SAM" id="MobiDB-lite"/>
    </source>
</evidence>
<dbReference type="PANTHER" id="PTHR31435:SF10">
    <property type="entry name" value="BSR4717 PROTEIN"/>
    <property type="match status" value="1"/>
</dbReference>
<dbReference type="PROSITE" id="PS51729">
    <property type="entry name" value="GNAT_YJDJ"/>
    <property type="match status" value="1"/>
</dbReference>
<dbReference type="InterPro" id="IPR016181">
    <property type="entry name" value="Acyl_CoA_acyltransferase"/>
</dbReference>
<name>A0ABP9F450_9ACTN</name>
<feature type="domain" description="N-acetyltransferase" evidence="2">
    <location>
        <begin position="1"/>
        <end position="132"/>
    </location>
</feature>
<proteinExistence type="predicted"/>
<dbReference type="PROSITE" id="PS51186">
    <property type="entry name" value="GNAT"/>
    <property type="match status" value="1"/>
</dbReference>
<comment type="caution">
    <text evidence="4">The sequence shown here is derived from an EMBL/GenBank/DDBJ whole genome shotgun (WGS) entry which is preliminary data.</text>
</comment>
<evidence type="ECO:0000259" key="3">
    <source>
        <dbReference type="PROSITE" id="PS51729"/>
    </source>
</evidence>
<dbReference type="Pfam" id="PF14542">
    <property type="entry name" value="Acetyltransf_CG"/>
    <property type="match status" value="1"/>
</dbReference>
<gene>
    <name evidence="4" type="ORF">GCM10025789_08150</name>
</gene>
<dbReference type="InterPro" id="IPR031165">
    <property type="entry name" value="GNAT_YJDJ"/>
</dbReference>
<evidence type="ECO:0000313" key="5">
    <source>
        <dbReference type="Proteomes" id="UP001501521"/>
    </source>
</evidence>
<dbReference type="InterPro" id="IPR000182">
    <property type="entry name" value="GNAT_dom"/>
</dbReference>
<dbReference type="SUPFAM" id="SSF55729">
    <property type="entry name" value="Acyl-CoA N-acyltransferases (Nat)"/>
    <property type="match status" value="1"/>
</dbReference>
<evidence type="ECO:0000259" key="2">
    <source>
        <dbReference type="PROSITE" id="PS51186"/>
    </source>
</evidence>
<keyword evidence="5" id="KW-1185">Reference proteome</keyword>
<feature type="domain" description="N-acetyltransferase" evidence="3">
    <location>
        <begin position="43"/>
        <end position="130"/>
    </location>
</feature>
<protein>
    <recommendedName>
        <fullName evidence="6">N-acetyltransferase domain-containing protein</fullName>
    </recommendedName>
</protein>
<sequence length="132" mass="14731">MSQHGMRTVCQVPQPHAGTTDEAPAPARAKYRRVMTDDTATVTNNPERKRYEIRLDGELAGFADYILSNDLITFTHTEIDPAFEGKGLGSTLVREALDDVRAAGDRKVLPLCPFVKSWLQRHHDYADLTYGA</sequence>
<reference evidence="5" key="1">
    <citation type="journal article" date="2019" name="Int. J. Syst. Evol. Microbiol.">
        <title>The Global Catalogue of Microorganisms (GCM) 10K type strain sequencing project: providing services to taxonomists for standard genome sequencing and annotation.</title>
        <authorList>
            <consortium name="The Broad Institute Genomics Platform"/>
            <consortium name="The Broad Institute Genome Sequencing Center for Infectious Disease"/>
            <person name="Wu L."/>
            <person name="Ma J."/>
        </authorList>
    </citation>
    <scope>NUCLEOTIDE SEQUENCE [LARGE SCALE GENOMIC DNA]</scope>
    <source>
        <strain evidence="5">JCM 19125</strain>
    </source>
</reference>
<accession>A0ABP9F450</accession>
<dbReference type="Gene3D" id="3.40.630.30">
    <property type="match status" value="1"/>
</dbReference>
<dbReference type="EMBL" id="BAABLV010000013">
    <property type="protein sequence ID" value="GAA4893360.1"/>
    <property type="molecule type" value="Genomic_DNA"/>
</dbReference>
<dbReference type="InterPro" id="IPR045057">
    <property type="entry name" value="Gcn5-rel_NAT"/>
</dbReference>